<feature type="chain" id="PRO_5011736085" description="DUF5777 domain-containing protein" evidence="1">
    <location>
        <begin position="21"/>
        <end position="304"/>
    </location>
</feature>
<keyword evidence="1" id="KW-0732">Signal</keyword>
<feature type="signal peptide" evidence="1">
    <location>
        <begin position="1"/>
        <end position="20"/>
    </location>
</feature>
<dbReference type="OrthoDB" id="1117410at2"/>
<evidence type="ECO:0000259" key="2">
    <source>
        <dbReference type="Pfam" id="PF19089"/>
    </source>
</evidence>
<dbReference type="AlphaFoldDB" id="A0A1G9QEN2"/>
<organism evidence="3 4">
    <name type="scientific">Siphonobacter aquaeclarae</name>
    <dbReference type="NCBI Taxonomy" id="563176"/>
    <lineage>
        <taxon>Bacteria</taxon>
        <taxon>Pseudomonadati</taxon>
        <taxon>Bacteroidota</taxon>
        <taxon>Cytophagia</taxon>
        <taxon>Cytophagales</taxon>
        <taxon>Cytophagaceae</taxon>
        <taxon>Siphonobacter</taxon>
    </lineage>
</organism>
<dbReference type="EMBL" id="FNGS01000004">
    <property type="protein sequence ID" value="SDM08937.1"/>
    <property type="molecule type" value="Genomic_DNA"/>
</dbReference>
<evidence type="ECO:0000313" key="4">
    <source>
        <dbReference type="Proteomes" id="UP000198901"/>
    </source>
</evidence>
<accession>A0A1G9QEN2</accession>
<dbReference type="STRING" id="563176.SAMN04488090_2578"/>
<dbReference type="Pfam" id="PF19089">
    <property type="entry name" value="DUF5777"/>
    <property type="match status" value="1"/>
</dbReference>
<dbReference type="RefSeq" id="WP_093202595.1">
    <property type="nucleotide sequence ID" value="NZ_FNGS01000004.1"/>
</dbReference>
<keyword evidence="4" id="KW-1185">Reference proteome</keyword>
<sequence length="304" mass="33393">MKQTLIFLLAGGFFATPALAQDDLLNNLDPAKPKTTTTATFKGTRLINGHTVETVRGKTLDFLISHRFGRLNSGVDNFYGMDEATIRLGLEYGINDRLTVGIGRSSVQKTVDLYLKYRLLRQAGQGSPVSITLFGSDAIVTEPTRQNAAAVLYYNNGERQNWTGQVLIARKFSEKFSLQVTPGIVVLGKPEAAPKTVASVGIGGRYKVSKRVSVNAEYFARFLSEADRFTAPGGAKTYNVFAVGVDIETGGHVFQLHFTNSQGMIEKQFLTQATGDFFKGDINYGFNISRTFSFDRKTKKAAAW</sequence>
<protein>
    <recommendedName>
        <fullName evidence="2">DUF5777 domain-containing protein</fullName>
    </recommendedName>
</protein>
<gene>
    <name evidence="3" type="ORF">SAMN04488090_2578</name>
</gene>
<dbReference type="Proteomes" id="UP000198901">
    <property type="component" value="Unassembled WGS sequence"/>
</dbReference>
<dbReference type="SUPFAM" id="SSF56935">
    <property type="entry name" value="Porins"/>
    <property type="match status" value="1"/>
</dbReference>
<dbReference type="InterPro" id="IPR045916">
    <property type="entry name" value="DUF5777"/>
</dbReference>
<reference evidence="3 4" key="1">
    <citation type="submission" date="2016-10" db="EMBL/GenBank/DDBJ databases">
        <authorList>
            <person name="de Groot N.N."/>
        </authorList>
    </citation>
    <scope>NUCLEOTIDE SEQUENCE [LARGE SCALE GENOMIC DNA]</scope>
    <source>
        <strain evidence="3 4">DSM 21668</strain>
    </source>
</reference>
<proteinExistence type="predicted"/>
<name>A0A1G9QEN2_9BACT</name>
<evidence type="ECO:0000256" key="1">
    <source>
        <dbReference type="SAM" id="SignalP"/>
    </source>
</evidence>
<feature type="domain" description="DUF5777" evidence="2">
    <location>
        <begin position="41"/>
        <end position="292"/>
    </location>
</feature>
<evidence type="ECO:0000313" key="3">
    <source>
        <dbReference type="EMBL" id="SDM08937.1"/>
    </source>
</evidence>